<dbReference type="Pfam" id="PF01883">
    <property type="entry name" value="FeS_assembly_P"/>
    <property type="match status" value="1"/>
</dbReference>
<dbReference type="NCBIfam" id="TIGR02159">
    <property type="entry name" value="PA_CoA_Oxy4"/>
    <property type="match status" value="1"/>
</dbReference>
<proteinExistence type="predicted"/>
<gene>
    <name evidence="3" type="ORF">AF331_14865</name>
</gene>
<dbReference type="STRING" id="189381.GCA_900166615_00936"/>
<evidence type="ECO:0000259" key="1">
    <source>
        <dbReference type="Pfam" id="PF01883"/>
    </source>
</evidence>
<dbReference type="Gene3D" id="3.30.300.130">
    <property type="entry name" value="Fe-S cluster assembly (FSCA)"/>
    <property type="match status" value="1"/>
</dbReference>
<keyword evidence="4" id="KW-1185">Reference proteome</keyword>
<protein>
    <submittedName>
        <fullName evidence="3">Phenylacetate-CoA oxygenase</fullName>
    </submittedName>
</protein>
<dbReference type="RefSeq" id="WP_053428837.1">
    <property type="nucleotide sequence ID" value="NZ_JAMQJB010000011.1"/>
</dbReference>
<feature type="domain" description="PaaD zinc beta ribbon" evidence="2">
    <location>
        <begin position="102"/>
        <end position="153"/>
    </location>
</feature>
<dbReference type="InterPro" id="IPR052339">
    <property type="entry name" value="Fe-S_Maturation_MIP18"/>
</dbReference>
<evidence type="ECO:0000259" key="2">
    <source>
        <dbReference type="Pfam" id="PF23451"/>
    </source>
</evidence>
<comment type="caution">
    <text evidence="3">The sequence shown here is derived from an EMBL/GenBank/DDBJ whole genome shotgun (WGS) entry which is preliminary data.</text>
</comment>
<dbReference type="PATRIC" id="fig|189381.12.peg.3061"/>
<dbReference type="InterPro" id="IPR056572">
    <property type="entry name" value="Zn_ribbon_PaaD"/>
</dbReference>
<accession>A0A0M0G5T6</accession>
<dbReference type="PANTHER" id="PTHR42831:SF3">
    <property type="entry name" value="1,2-PHENYLACETYL-COA EPOXIDASE, SUBUNIT D-RELATED"/>
    <property type="match status" value="1"/>
</dbReference>
<evidence type="ECO:0000313" key="3">
    <source>
        <dbReference type="EMBL" id="KON85240.1"/>
    </source>
</evidence>
<dbReference type="InterPro" id="IPR011883">
    <property type="entry name" value="PaaD-like"/>
</dbReference>
<sequence>MEQTVMKILETVKDPEIDSISIVDLGMVHLIEMKGERCTIKLLPTFAGCPALDIIKGNVKKACLSQPGIKEVDVRFVYTPPWTSDRLTPNGREKLKEFGIAPPPEKFTNLEEWEIHCPYCDSHYTSMENLFGPTACRSILYCKECRNPFEAMKPISTIM</sequence>
<dbReference type="Pfam" id="PF23451">
    <property type="entry name" value="Zn_ribbon_PaaD"/>
    <property type="match status" value="1"/>
</dbReference>
<dbReference type="AlphaFoldDB" id="A0A0M0G5T6"/>
<dbReference type="InterPro" id="IPR002744">
    <property type="entry name" value="MIP18-like"/>
</dbReference>
<organism evidence="3 4">
    <name type="scientific">Rossellomorea marisflavi</name>
    <dbReference type="NCBI Taxonomy" id="189381"/>
    <lineage>
        <taxon>Bacteria</taxon>
        <taxon>Bacillati</taxon>
        <taxon>Bacillota</taxon>
        <taxon>Bacilli</taxon>
        <taxon>Bacillales</taxon>
        <taxon>Bacillaceae</taxon>
        <taxon>Rossellomorea</taxon>
    </lineage>
</organism>
<dbReference type="InterPro" id="IPR034904">
    <property type="entry name" value="FSCA_dom_sf"/>
</dbReference>
<feature type="domain" description="MIP18 family-like" evidence="1">
    <location>
        <begin position="2"/>
        <end position="74"/>
    </location>
</feature>
<evidence type="ECO:0000313" key="4">
    <source>
        <dbReference type="Proteomes" id="UP000037405"/>
    </source>
</evidence>
<dbReference type="Proteomes" id="UP000037405">
    <property type="component" value="Unassembled WGS sequence"/>
</dbReference>
<dbReference type="EMBL" id="LGUE01000004">
    <property type="protein sequence ID" value="KON85240.1"/>
    <property type="molecule type" value="Genomic_DNA"/>
</dbReference>
<reference evidence="4" key="1">
    <citation type="submission" date="2015-07" db="EMBL/GenBank/DDBJ databases">
        <title>Fjat-14235 jcm11544.</title>
        <authorList>
            <person name="Liu B."/>
            <person name="Wang J."/>
            <person name="Zhu Y."/>
            <person name="Liu G."/>
            <person name="Chen Q."/>
            <person name="Chen Z."/>
            <person name="Lan J."/>
            <person name="Che J."/>
            <person name="Ge C."/>
            <person name="Shi H."/>
            <person name="Pan Z."/>
            <person name="Liu X."/>
        </authorList>
    </citation>
    <scope>NUCLEOTIDE SEQUENCE [LARGE SCALE GENOMIC DNA]</scope>
    <source>
        <strain evidence="4">JCM 11544</strain>
    </source>
</reference>
<name>A0A0M0G5T6_9BACI</name>
<dbReference type="SUPFAM" id="SSF117916">
    <property type="entry name" value="Fe-S cluster assembly (FSCA) domain-like"/>
    <property type="match status" value="1"/>
</dbReference>
<dbReference type="PANTHER" id="PTHR42831">
    <property type="entry name" value="FE-S PROTEIN MATURATION AUXILIARY FACTOR YITW"/>
    <property type="match status" value="1"/>
</dbReference>
<dbReference type="OrthoDB" id="3684942at2"/>